<comment type="catalytic activity">
    <reaction evidence="3">
        <text>3',5'-cyclic UMP + H2O = UMP + H(+)</text>
        <dbReference type="Rhea" id="RHEA:70575"/>
        <dbReference type="ChEBI" id="CHEBI:15377"/>
        <dbReference type="ChEBI" id="CHEBI:15378"/>
        <dbReference type="ChEBI" id="CHEBI:57865"/>
        <dbReference type="ChEBI" id="CHEBI:184387"/>
    </reaction>
    <physiologicalReaction direction="left-to-right" evidence="3">
        <dbReference type="Rhea" id="RHEA:70576"/>
    </physiologicalReaction>
</comment>
<dbReference type="Proteomes" id="UP000304148">
    <property type="component" value="Chromosome"/>
</dbReference>
<dbReference type="GO" id="GO:0005737">
    <property type="term" value="C:cytoplasm"/>
    <property type="evidence" value="ECO:0007669"/>
    <property type="project" value="TreeGrafter"/>
</dbReference>
<dbReference type="InterPro" id="IPR036866">
    <property type="entry name" value="RibonucZ/Hydroxyglut_hydro"/>
</dbReference>
<feature type="compositionally biased region" description="Low complexity" evidence="4">
    <location>
        <begin position="234"/>
        <end position="246"/>
    </location>
</feature>
<dbReference type="EMBL" id="LS992241">
    <property type="protein sequence ID" value="SYX86058.1"/>
    <property type="molecule type" value="Genomic_DNA"/>
</dbReference>
<comment type="function">
    <text evidence="2">Counteracts the endogenous Pycsar antiviral defense system. Phosphodiesterase that enables metal-dependent hydrolysis of host cyclic nucleotide Pycsar defense signals such as cCMP and cUMP.</text>
</comment>
<dbReference type="PIRSF" id="PIRSF038896">
    <property type="entry name" value="NAPE-PLD"/>
    <property type="match status" value="1"/>
</dbReference>
<dbReference type="Gene3D" id="3.60.15.10">
    <property type="entry name" value="Ribonuclease Z/Hydroxyacylglutathione hydrolase-like"/>
    <property type="match status" value="1"/>
</dbReference>
<proteinExistence type="predicted"/>
<dbReference type="PANTHER" id="PTHR15032:SF36">
    <property type="entry name" value="METALLO-BETA-LACTAMASE DOMAIN-CONTAINING PROTEIN"/>
    <property type="match status" value="1"/>
</dbReference>
<evidence type="ECO:0000313" key="6">
    <source>
        <dbReference type="EMBL" id="SYX86058.1"/>
    </source>
</evidence>
<dbReference type="GO" id="GO:0070290">
    <property type="term" value="F:N-acylphosphatidylethanolamine-specific phospholipase D activity"/>
    <property type="evidence" value="ECO:0007669"/>
    <property type="project" value="InterPro"/>
</dbReference>
<dbReference type="InterPro" id="IPR001279">
    <property type="entry name" value="Metallo-B-lactamas"/>
</dbReference>
<dbReference type="SUPFAM" id="SSF56281">
    <property type="entry name" value="Metallo-hydrolase/oxidoreductase"/>
    <property type="match status" value="1"/>
</dbReference>
<feature type="domain" description="Metallo-beta-lactamase" evidence="5">
    <location>
        <begin position="257"/>
        <end position="324"/>
    </location>
</feature>
<dbReference type="PANTHER" id="PTHR15032">
    <property type="entry name" value="N-ACYL-PHOSPHATIDYLETHANOLAMINE-HYDROLYZING PHOSPHOLIPASE D"/>
    <property type="match status" value="1"/>
</dbReference>
<dbReference type="InterPro" id="IPR024884">
    <property type="entry name" value="NAPE-PLD"/>
</dbReference>
<dbReference type="AlphaFoldDB" id="A0A383RG90"/>
<sequence>MLVIRPVLQGSRVALVIRSELFANEVVLMKRYYVNMDDVTTVKAWNQFRRWQAERKERLKTKDYSYVVPNVKPDIARLNANRTETTITWIGHSTFLLQIGGLNIVTDPVWAARMATQARLAPPGIPIEEMPPVDVVLISHSHYDHLHIRSLRRLVGPNTMLIVPDGLLSKLRRKGFSIIHELAWWEHLTVADRVKITFVPAQHWTRRTLTDMNRSHWGGYILEHVAQAKKTSRGSDSTGTLTGDGSPANQSSQETVRETIYFAGDSGYFRGFELIGQRFHIDVALLPIGAYEPEWFMSQQHVTPEEALQAFEDVKAKVMIPMHYGAFKLADDTPREALDRLEADRVKRGIARERIHILAHGELWSYAEAFGQSVQHAQAASPKARMKSQ</sequence>
<evidence type="ECO:0000256" key="2">
    <source>
        <dbReference type="ARBA" id="ARBA00034301"/>
    </source>
</evidence>
<reference evidence="7" key="1">
    <citation type="submission" date="2018-08" db="EMBL/GenBank/DDBJ databases">
        <authorList>
            <person name="Chevrot R."/>
        </authorList>
    </citation>
    <scope>NUCLEOTIDE SEQUENCE [LARGE SCALE GENOMIC DNA]</scope>
</reference>
<evidence type="ECO:0000256" key="4">
    <source>
        <dbReference type="SAM" id="MobiDB-lite"/>
    </source>
</evidence>
<organism evidence="6 7">
    <name type="scientific">Paenibacillus alvei</name>
    <name type="common">Bacillus alvei</name>
    <dbReference type="NCBI Taxonomy" id="44250"/>
    <lineage>
        <taxon>Bacteria</taxon>
        <taxon>Bacillati</taxon>
        <taxon>Bacillota</taxon>
        <taxon>Bacilli</taxon>
        <taxon>Bacillales</taxon>
        <taxon>Paenibacillaceae</taxon>
        <taxon>Paenibacillus</taxon>
    </lineage>
</organism>
<evidence type="ECO:0000256" key="1">
    <source>
        <dbReference type="ARBA" id="ARBA00034221"/>
    </source>
</evidence>
<feature type="region of interest" description="Disordered" evidence="4">
    <location>
        <begin position="230"/>
        <end position="253"/>
    </location>
</feature>
<protein>
    <submittedName>
        <fullName evidence="6">Beta-lactamase</fullName>
    </submittedName>
</protein>
<evidence type="ECO:0000256" key="3">
    <source>
        <dbReference type="ARBA" id="ARBA00048505"/>
    </source>
</evidence>
<comment type="catalytic activity">
    <reaction evidence="1">
        <text>3',5'-cyclic CMP + H2O = CMP + H(+)</text>
        <dbReference type="Rhea" id="RHEA:72675"/>
        <dbReference type="ChEBI" id="CHEBI:15377"/>
        <dbReference type="ChEBI" id="CHEBI:15378"/>
        <dbReference type="ChEBI" id="CHEBI:58003"/>
        <dbReference type="ChEBI" id="CHEBI:60377"/>
    </reaction>
    <physiologicalReaction direction="left-to-right" evidence="1">
        <dbReference type="Rhea" id="RHEA:72676"/>
    </physiologicalReaction>
</comment>
<accession>A0A383RG90</accession>
<gene>
    <name evidence="6" type="ORF">PBLR_14480</name>
</gene>
<feature type="domain" description="Metallo-beta-lactamase" evidence="5">
    <location>
        <begin position="103"/>
        <end position="223"/>
    </location>
</feature>
<dbReference type="Pfam" id="PF12706">
    <property type="entry name" value="Lactamase_B_2"/>
    <property type="match status" value="2"/>
</dbReference>
<evidence type="ECO:0000313" key="7">
    <source>
        <dbReference type="Proteomes" id="UP000304148"/>
    </source>
</evidence>
<evidence type="ECO:0000259" key="5">
    <source>
        <dbReference type="Pfam" id="PF12706"/>
    </source>
</evidence>
<dbReference type="GO" id="GO:0008270">
    <property type="term" value="F:zinc ion binding"/>
    <property type="evidence" value="ECO:0007669"/>
    <property type="project" value="InterPro"/>
</dbReference>
<name>A0A383RG90_PAEAL</name>